<keyword evidence="3" id="KW-0597">Phosphoprotein</keyword>
<keyword evidence="6 11" id="KW-0418">Kinase</keyword>
<organism evidence="11 12">
    <name type="scientific">Flexivirga endophytica</name>
    <dbReference type="NCBI Taxonomy" id="1849103"/>
    <lineage>
        <taxon>Bacteria</taxon>
        <taxon>Bacillati</taxon>
        <taxon>Actinomycetota</taxon>
        <taxon>Actinomycetes</taxon>
        <taxon>Micrococcales</taxon>
        <taxon>Dermacoccaceae</taxon>
        <taxon>Flexivirga</taxon>
    </lineage>
</organism>
<name>A0A916WQA1_9MICO</name>
<dbReference type="EMBL" id="BMHI01000001">
    <property type="protein sequence ID" value="GGB20339.1"/>
    <property type="molecule type" value="Genomic_DNA"/>
</dbReference>
<dbReference type="Gene3D" id="3.30.565.10">
    <property type="entry name" value="Histidine kinase-like ATPase, C-terminal domain"/>
    <property type="match status" value="1"/>
</dbReference>
<accession>A0A916WQA1</accession>
<dbReference type="PANTHER" id="PTHR24421">
    <property type="entry name" value="NITRATE/NITRITE SENSOR PROTEIN NARX-RELATED"/>
    <property type="match status" value="1"/>
</dbReference>
<comment type="catalytic activity">
    <reaction evidence="1">
        <text>ATP + protein L-histidine = ADP + protein N-phospho-L-histidine.</text>
        <dbReference type="EC" id="2.7.13.3"/>
    </reaction>
</comment>
<gene>
    <name evidence="11" type="ORF">GCM10011492_07810</name>
</gene>
<dbReference type="CDD" id="cd16917">
    <property type="entry name" value="HATPase_UhpB-NarQ-NarX-like"/>
    <property type="match status" value="1"/>
</dbReference>
<evidence type="ECO:0000256" key="8">
    <source>
        <dbReference type="ARBA" id="ARBA00023012"/>
    </source>
</evidence>
<evidence type="ECO:0000256" key="6">
    <source>
        <dbReference type="ARBA" id="ARBA00022777"/>
    </source>
</evidence>
<dbReference type="GO" id="GO:0016020">
    <property type="term" value="C:membrane"/>
    <property type="evidence" value="ECO:0007669"/>
    <property type="project" value="InterPro"/>
</dbReference>
<feature type="transmembrane region" description="Helical" evidence="9">
    <location>
        <begin position="47"/>
        <end position="64"/>
    </location>
</feature>
<sequence>MSLALPGISRRRHVWGEVWREFVAVCLGGLLLAAQIADGVQGYRQPGTWIAVDVTVGVVALVLLQWRRRWPLGVCVVLTAFSAVSVVSAAASCLALTSLATHRRWRQTLLCCAEALVAGFLFEFFFPNGQDDGLGEWITTAVIGALAVALCVAIGWAIGARRQLVANLRTQLAVAEDRQHLRVEQARVAERARIAREMHDVLAHRISVVAMHSGALSYRTNLSQEELRASTAIISDNAHAALTELREVLGVLRDPTALPQGPDAPQPTLGDLPELVAGLESTDGPVEFSLPDDLTGLTELTSRNAYRIVQEGLTNRRKHAPGQPMSIVIVHEGDDLRLTMRNAMSTVSATAVTSELPDSGLGLVGATERAELVGGELTSGRDRADNFVVRARLPWPRDDS</sequence>
<dbReference type="Pfam" id="PF07730">
    <property type="entry name" value="HisKA_3"/>
    <property type="match status" value="1"/>
</dbReference>
<dbReference type="Gene3D" id="1.20.5.1930">
    <property type="match status" value="1"/>
</dbReference>
<keyword evidence="9" id="KW-1133">Transmembrane helix</keyword>
<evidence type="ECO:0000256" key="9">
    <source>
        <dbReference type="SAM" id="Phobius"/>
    </source>
</evidence>
<dbReference type="RefSeq" id="WP_188835601.1">
    <property type="nucleotide sequence ID" value="NZ_BMHI01000001.1"/>
</dbReference>
<feature type="transmembrane region" description="Helical" evidence="9">
    <location>
        <begin position="70"/>
        <end position="96"/>
    </location>
</feature>
<evidence type="ECO:0000256" key="2">
    <source>
        <dbReference type="ARBA" id="ARBA00012438"/>
    </source>
</evidence>
<dbReference type="InterPro" id="IPR011712">
    <property type="entry name" value="Sig_transdc_His_kin_sub3_dim/P"/>
</dbReference>
<evidence type="ECO:0000313" key="11">
    <source>
        <dbReference type="EMBL" id="GGB20339.1"/>
    </source>
</evidence>
<evidence type="ECO:0000256" key="7">
    <source>
        <dbReference type="ARBA" id="ARBA00022840"/>
    </source>
</evidence>
<evidence type="ECO:0000256" key="3">
    <source>
        <dbReference type="ARBA" id="ARBA00022553"/>
    </source>
</evidence>
<dbReference type="Proteomes" id="UP000636793">
    <property type="component" value="Unassembled WGS sequence"/>
</dbReference>
<keyword evidence="7" id="KW-0067">ATP-binding</keyword>
<dbReference type="InterPro" id="IPR036890">
    <property type="entry name" value="HATPase_C_sf"/>
</dbReference>
<keyword evidence="4" id="KW-0808">Transferase</keyword>
<dbReference type="PANTHER" id="PTHR24421:SF10">
    <property type="entry name" value="NITRATE_NITRITE SENSOR PROTEIN NARQ"/>
    <property type="match status" value="1"/>
</dbReference>
<dbReference type="GO" id="GO:0046983">
    <property type="term" value="F:protein dimerization activity"/>
    <property type="evidence" value="ECO:0007669"/>
    <property type="project" value="InterPro"/>
</dbReference>
<dbReference type="GO" id="GO:0005524">
    <property type="term" value="F:ATP binding"/>
    <property type="evidence" value="ECO:0007669"/>
    <property type="project" value="UniProtKB-KW"/>
</dbReference>
<feature type="domain" description="Signal transduction histidine kinase subgroup 3 dimerisation and phosphoacceptor" evidence="10">
    <location>
        <begin position="190"/>
        <end position="257"/>
    </location>
</feature>
<keyword evidence="12" id="KW-1185">Reference proteome</keyword>
<keyword evidence="8" id="KW-0902">Two-component regulatory system</keyword>
<dbReference type="EC" id="2.7.13.3" evidence="2"/>
<proteinExistence type="predicted"/>
<keyword evidence="5" id="KW-0547">Nucleotide-binding</keyword>
<evidence type="ECO:0000313" key="12">
    <source>
        <dbReference type="Proteomes" id="UP000636793"/>
    </source>
</evidence>
<dbReference type="SUPFAM" id="SSF55874">
    <property type="entry name" value="ATPase domain of HSP90 chaperone/DNA topoisomerase II/histidine kinase"/>
    <property type="match status" value="1"/>
</dbReference>
<evidence type="ECO:0000256" key="5">
    <source>
        <dbReference type="ARBA" id="ARBA00022741"/>
    </source>
</evidence>
<feature type="transmembrane region" description="Helical" evidence="9">
    <location>
        <begin position="108"/>
        <end position="126"/>
    </location>
</feature>
<comment type="caution">
    <text evidence="11">The sequence shown here is derived from an EMBL/GenBank/DDBJ whole genome shotgun (WGS) entry which is preliminary data.</text>
</comment>
<dbReference type="InterPro" id="IPR050482">
    <property type="entry name" value="Sensor_HK_TwoCompSys"/>
</dbReference>
<evidence type="ECO:0000256" key="4">
    <source>
        <dbReference type="ARBA" id="ARBA00022679"/>
    </source>
</evidence>
<reference evidence="11" key="2">
    <citation type="submission" date="2020-09" db="EMBL/GenBank/DDBJ databases">
        <authorList>
            <person name="Sun Q."/>
            <person name="Zhou Y."/>
        </authorList>
    </citation>
    <scope>NUCLEOTIDE SEQUENCE</scope>
    <source>
        <strain evidence="11">CGMCC 1.15085</strain>
    </source>
</reference>
<dbReference type="GO" id="GO:0000155">
    <property type="term" value="F:phosphorelay sensor kinase activity"/>
    <property type="evidence" value="ECO:0007669"/>
    <property type="project" value="InterPro"/>
</dbReference>
<reference evidence="11" key="1">
    <citation type="journal article" date="2014" name="Int. J. Syst. Evol. Microbiol.">
        <title>Complete genome sequence of Corynebacterium casei LMG S-19264T (=DSM 44701T), isolated from a smear-ripened cheese.</title>
        <authorList>
            <consortium name="US DOE Joint Genome Institute (JGI-PGF)"/>
            <person name="Walter F."/>
            <person name="Albersmeier A."/>
            <person name="Kalinowski J."/>
            <person name="Ruckert C."/>
        </authorList>
    </citation>
    <scope>NUCLEOTIDE SEQUENCE</scope>
    <source>
        <strain evidence="11">CGMCC 1.15085</strain>
    </source>
</reference>
<evidence type="ECO:0000259" key="10">
    <source>
        <dbReference type="Pfam" id="PF07730"/>
    </source>
</evidence>
<dbReference type="AlphaFoldDB" id="A0A916WQA1"/>
<evidence type="ECO:0000256" key="1">
    <source>
        <dbReference type="ARBA" id="ARBA00000085"/>
    </source>
</evidence>
<feature type="transmembrane region" description="Helical" evidence="9">
    <location>
        <begin position="138"/>
        <end position="159"/>
    </location>
</feature>
<protein>
    <recommendedName>
        <fullName evidence="2">histidine kinase</fullName>
        <ecNumber evidence="2">2.7.13.3</ecNumber>
    </recommendedName>
</protein>
<keyword evidence="9" id="KW-0472">Membrane</keyword>
<keyword evidence="9" id="KW-0812">Transmembrane</keyword>
<feature type="transmembrane region" description="Helical" evidence="9">
    <location>
        <begin position="22"/>
        <end position="40"/>
    </location>
</feature>